<comment type="caution">
    <text evidence="1">The sequence shown here is derived from an EMBL/GenBank/DDBJ whole genome shotgun (WGS) entry which is preliminary data.</text>
</comment>
<protein>
    <submittedName>
        <fullName evidence="1">Uncharacterized protein</fullName>
    </submittedName>
</protein>
<gene>
    <name evidence="1" type="ORF">MLD38_003439</name>
</gene>
<dbReference type="Proteomes" id="UP001057402">
    <property type="component" value="Chromosome 2"/>
</dbReference>
<proteinExistence type="predicted"/>
<name>A0ACB9S1U0_9MYRT</name>
<sequence length="732" mass="82361">MGATASKVEEDKALQLCRERRKFVRQALDGRCSLATAHVMYIQSLRNTGTALRKFAETEAHVEPSLYTPTSATPEPLTLMEKSFSQLSFPSPSVSHRHDAANTFSPSPSPPSSTMYRSNHMKFMGSRSREVSEKLPSPVTGRVVFSDAPQDNISLSSEPPDASLFRDPAVTTEAQQWDFFGLSHPIDNQFSSQEEGMPELEDAQKSVSSHEDEQYHDSDDEFNEPSTEKLVRRFENLNRVNDQKLGTPSKSPPETVTASETEFLNGDRAVSPEFSALGGTPSTTAPTADAKSSVKEDQKVAPKNFYASIRDIEFLFIKASESGKEVPRKLEANKLHFRPILQRQESSSLVFVCLRACFSCGQDPHPAQEAEPAQAEVKYLTWHRTTSSRSSSSRNLLGVNSRENFPELNNSYVENSCMISGSHASTLDRLYAWERKLFDEVKASQEIRRDYDSKCKLLRQLESQKSSSRIEKTRALVKDLHSRIKVAIHRIDSISKRIEELRDKELQPQLEELIDGLSRMWEVMSECHRLQFKMISVAYCNSSTRIAAQSESHAQIVLQLENELSLLSSTFTKWIGAQKSYLQSINNWLFKCVSLADKTPRRNRWQPQPKDKLRKYGAPIYATCIAWLEMLGKLPEKEVSDSIKGLAFEVRRFLPRQEKNQVKAGNGAASGDDAPAEDLIPVSIDRVRSSVAVFLEKLNGYAESSVKGYGSLEKTIQDSKINYDSLKGMTRQ</sequence>
<accession>A0ACB9S1U0</accession>
<evidence type="ECO:0000313" key="1">
    <source>
        <dbReference type="EMBL" id="KAI4385411.1"/>
    </source>
</evidence>
<keyword evidence="2" id="KW-1185">Reference proteome</keyword>
<reference evidence="2" key="1">
    <citation type="journal article" date="2023" name="Front. Plant Sci.">
        <title>Chromosomal-level genome assembly of Melastoma candidum provides insights into trichome evolution.</title>
        <authorList>
            <person name="Zhong Y."/>
            <person name="Wu W."/>
            <person name="Sun C."/>
            <person name="Zou P."/>
            <person name="Liu Y."/>
            <person name="Dai S."/>
            <person name="Zhou R."/>
        </authorList>
    </citation>
    <scope>NUCLEOTIDE SEQUENCE [LARGE SCALE GENOMIC DNA]</scope>
</reference>
<dbReference type="EMBL" id="CM042881">
    <property type="protein sequence ID" value="KAI4385411.1"/>
    <property type="molecule type" value="Genomic_DNA"/>
</dbReference>
<organism evidence="1 2">
    <name type="scientific">Melastoma candidum</name>
    <dbReference type="NCBI Taxonomy" id="119954"/>
    <lineage>
        <taxon>Eukaryota</taxon>
        <taxon>Viridiplantae</taxon>
        <taxon>Streptophyta</taxon>
        <taxon>Embryophyta</taxon>
        <taxon>Tracheophyta</taxon>
        <taxon>Spermatophyta</taxon>
        <taxon>Magnoliopsida</taxon>
        <taxon>eudicotyledons</taxon>
        <taxon>Gunneridae</taxon>
        <taxon>Pentapetalae</taxon>
        <taxon>rosids</taxon>
        <taxon>malvids</taxon>
        <taxon>Myrtales</taxon>
        <taxon>Melastomataceae</taxon>
        <taxon>Melastomatoideae</taxon>
        <taxon>Melastomateae</taxon>
        <taxon>Melastoma</taxon>
    </lineage>
</organism>
<evidence type="ECO:0000313" key="2">
    <source>
        <dbReference type="Proteomes" id="UP001057402"/>
    </source>
</evidence>